<feature type="signal peptide" evidence="1">
    <location>
        <begin position="1"/>
        <end position="35"/>
    </location>
</feature>
<reference evidence="2" key="1">
    <citation type="submission" date="2020-04" db="EMBL/GenBank/DDBJ databases">
        <authorList>
            <person name="Zhang T."/>
        </authorList>
    </citation>
    <scope>NUCLEOTIDE SEQUENCE</scope>
    <source>
        <strain evidence="2">HKST-UBA02</strain>
    </source>
</reference>
<feature type="chain" id="PRO_5036937708" description="T9SS type A sorting domain-containing protein" evidence="1">
    <location>
        <begin position="36"/>
        <end position="200"/>
    </location>
</feature>
<comment type="caution">
    <text evidence="2">The sequence shown here is derived from an EMBL/GenBank/DDBJ whole genome shotgun (WGS) entry which is preliminary data.</text>
</comment>
<evidence type="ECO:0000313" key="3">
    <source>
        <dbReference type="Proteomes" id="UP000739538"/>
    </source>
</evidence>
<reference evidence="2" key="2">
    <citation type="journal article" date="2021" name="Microbiome">
        <title>Successional dynamics and alternative stable states in a saline activated sludge microbial community over 9 years.</title>
        <authorList>
            <person name="Wang Y."/>
            <person name="Ye J."/>
            <person name="Ju F."/>
            <person name="Liu L."/>
            <person name="Boyd J.A."/>
            <person name="Deng Y."/>
            <person name="Parks D.H."/>
            <person name="Jiang X."/>
            <person name="Yin X."/>
            <person name="Woodcroft B.J."/>
            <person name="Tyson G.W."/>
            <person name="Hugenholtz P."/>
            <person name="Polz M.F."/>
            <person name="Zhang T."/>
        </authorList>
    </citation>
    <scope>NUCLEOTIDE SEQUENCE</scope>
    <source>
        <strain evidence="2">HKST-UBA02</strain>
    </source>
</reference>
<evidence type="ECO:0008006" key="4">
    <source>
        <dbReference type="Google" id="ProtNLM"/>
    </source>
</evidence>
<evidence type="ECO:0000256" key="1">
    <source>
        <dbReference type="SAM" id="SignalP"/>
    </source>
</evidence>
<gene>
    <name evidence="2" type="ORF">KDA27_23870</name>
</gene>
<evidence type="ECO:0000313" key="2">
    <source>
        <dbReference type="EMBL" id="MCA9758853.1"/>
    </source>
</evidence>
<accession>A0A956NJC1</accession>
<name>A0A956NJC1_UNCEI</name>
<proteinExistence type="predicted"/>
<organism evidence="2 3">
    <name type="scientific">Eiseniibacteriota bacterium</name>
    <dbReference type="NCBI Taxonomy" id="2212470"/>
    <lineage>
        <taxon>Bacteria</taxon>
        <taxon>Candidatus Eiseniibacteriota</taxon>
    </lineage>
</organism>
<protein>
    <recommendedName>
        <fullName evidence="4">T9SS type A sorting domain-containing protein</fullName>
    </recommendedName>
</protein>
<dbReference type="AlphaFoldDB" id="A0A956NJC1"/>
<sequence length="200" mass="20740">MMPARTSKRPRNMPNHLWRIAIMALCFAVPSMARAQAGGVYELDWSVASAGGGISVGGDYKVSGTAGALSGVQAAAGDYQMLGGFWVPVTPGTSGFENDGGPIPEAALSFALSVPVPNPMRAEGAVHLTLPRSAHARLDLFGPDGALIRTLLDGDLGAGVHAVPLLGVGVPAELPAGVYFLRLTSDREARARTRKLVVAR</sequence>
<keyword evidence="1" id="KW-0732">Signal</keyword>
<dbReference type="Proteomes" id="UP000739538">
    <property type="component" value="Unassembled WGS sequence"/>
</dbReference>
<dbReference type="EMBL" id="JAGQHS010000221">
    <property type="protein sequence ID" value="MCA9758853.1"/>
    <property type="molecule type" value="Genomic_DNA"/>
</dbReference>